<gene>
    <name evidence="1" type="ORF">LCGC14_1636890</name>
</gene>
<protein>
    <submittedName>
        <fullName evidence="1">Uncharacterized protein</fullName>
    </submittedName>
</protein>
<evidence type="ECO:0000313" key="1">
    <source>
        <dbReference type="EMBL" id="KKM21295.1"/>
    </source>
</evidence>
<dbReference type="AlphaFoldDB" id="A0A0F9L0G4"/>
<dbReference type="EMBL" id="LAZR01013581">
    <property type="protein sequence ID" value="KKM21295.1"/>
    <property type="molecule type" value="Genomic_DNA"/>
</dbReference>
<accession>A0A0F9L0G4</accession>
<comment type="caution">
    <text evidence="1">The sequence shown here is derived from an EMBL/GenBank/DDBJ whole genome shotgun (WGS) entry which is preliminary data.</text>
</comment>
<reference evidence="1" key="1">
    <citation type="journal article" date="2015" name="Nature">
        <title>Complex archaea that bridge the gap between prokaryotes and eukaryotes.</title>
        <authorList>
            <person name="Spang A."/>
            <person name="Saw J.H."/>
            <person name="Jorgensen S.L."/>
            <person name="Zaremba-Niedzwiedzka K."/>
            <person name="Martijn J."/>
            <person name="Lind A.E."/>
            <person name="van Eijk R."/>
            <person name="Schleper C."/>
            <person name="Guy L."/>
            <person name="Ettema T.J."/>
        </authorList>
    </citation>
    <scope>NUCLEOTIDE SEQUENCE</scope>
</reference>
<sequence length="45" mass="4812">MSQVSSTIPIVCSTQLMCSIQLVPSTTHALYNTSAKVRRGASETL</sequence>
<name>A0A0F9L0G4_9ZZZZ</name>
<proteinExistence type="predicted"/>
<organism evidence="1">
    <name type="scientific">marine sediment metagenome</name>
    <dbReference type="NCBI Taxonomy" id="412755"/>
    <lineage>
        <taxon>unclassified sequences</taxon>
        <taxon>metagenomes</taxon>
        <taxon>ecological metagenomes</taxon>
    </lineage>
</organism>